<dbReference type="KEGG" id="tdf:H9L22_06315"/>
<dbReference type="EMBL" id="CP060789">
    <property type="protein sequence ID" value="QNP56943.1"/>
    <property type="molecule type" value="Genomic_DNA"/>
</dbReference>
<name>A0A7H0H8S7_9ACTN</name>
<keyword evidence="2" id="KW-0472">Membrane</keyword>
<evidence type="ECO:0000256" key="2">
    <source>
        <dbReference type="SAM" id="Phobius"/>
    </source>
</evidence>
<evidence type="ECO:0000313" key="3">
    <source>
        <dbReference type="EMBL" id="QNP56943.1"/>
    </source>
</evidence>
<feature type="compositionally biased region" description="Low complexity" evidence="1">
    <location>
        <begin position="276"/>
        <end position="300"/>
    </location>
</feature>
<keyword evidence="2" id="KW-1133">Transmembrane helix</keyword>
<keyword evidence="4" id="KW-1185">Reference proteome</keyword>
<dbReference type="Proteomes" id="UP000516117">
    <property type="component" value="Chromosome"/>
</dbReference>
<feature type="compositionally biased region" description="Polar residues" evidence="1">
    <location>
        <begin position="309"/>
        <end position="320"/>
    </location>
</feature>
<proteinExistence type="predicted"/>
<dbReference type="RefSeq" id="WP_187722042.1">
    <property type="nucleotide sequence ID" value="NZ_BAABBL010000003.1"/>
</dbReference>
<feature type="region of interest" description="Disordered" evidence="1">
    <location>
        <begin position="1"/>
        <end position="42"/>
    </location>
</feature>
<evidence type="ECO:0000256" key="1">
    <source>
        <dbReference type="SAM" id="MobiDB-lite"/>
    </source>
</evidence>
<evidence type="ECO:0000313" key="4">
    <source>
        <dbReference type="Proteomes" id="UP000516117"/>
    </source>
</evidence>
<reference evidence="3 4" key="1">
    <citation type="submission" date="2020-08" db="EMBL/GenBank/DDBJ databases">
        <title>Genome sequence of Tessaracoccus defluvii JCM 17540T.</title>
        <authorList>
            <person name="Hyun D.-W."/>
            <person name="Bae J.-W."/>
        </authorList>
    </citation>
    <scope>NUCLEOTIDE SEQUENCE [LARGE SCALE GENOMIC DNA]</scope>
    <source>
        <strain evidence="3 4">JCM 17540</strain>
    </source>
</reference>
<organism evidence="3 4">
    <name type="scientific">Tessaracoccus defluvii</name>
    <dbReference type="NCBI Taxonomy" id="1285901"/>
    <lineage>
        <taxon>Bacteria</taxon>
        <taxon>Bacillati</taxon>
        <taxon>Actinomycetota</taxon>
        <taxon>Actinomycetes</taxon>
        <taxon>Propionibacteriales</taxon>
        <taxon>Propionibacteriaceae</taxon>
        <taxon>Tessaracoccus</taxon>
    </lineage>
</organism>
<accession>A0A7H0H8S7</accession>
<protein>
    <submittedName>
        <fullName evidence="3">Uncharacterized protein</fullName>
    </submittedName>
</protein>
<keyword evidence="2" id="KW-0812">Transmembrane</keyword>
<sequence>MSNEEADATGPAPEAVTPGVGGLDDTPTVTHASGEPGPTRVVAEPYFPPVELAPQFPLTDDDPVRVGDFWLDARLTASPAGMAFVGHEDGGDSVMVLLLSEGAAGDAAARSRFSGEINAMHIDTVVARGGENQEEGRLGVRYRGEEDDPQLDRHQPLAPWAALAFDGSLRAVGEAERVLHAIDLSRTPPLSKPAGPEYMLHWTGKTGHGTTRLWPLPWPGRKDRGGWITMLTSFLLMLLLTAVALLLAILVFQNQPLVNAPQPIPSPASGSGSGSGSPQSGSGSGSPSPQSGSPSGTQSSGDGGGPYSHSPSMVQPSGDSSGPGDPKPNPKL</sequence>
<feature type="region of interest" description="Disordered" evidence="1">
    <location>
        <begin position="263"/>
        <end position="332"/>
    </location>
</feature>
<gene>
    <name evidence="3" type="ORF">H9L22_06315</name>
</gene>
<dbReference type="AlphaFoldDB" id="A0A7H0H8S7"/>
<feature type="transmembrane region" description="Helical" evidence="2">
    <location>
        <begin position="227"/>
        <end position="252"/>
    </location>
</feature>